<feature type="domain" description="VOC" evidence="1">
    <location>
        <begin position="143"/>
        <end position="256"/>
    </location>
</feature>
<dbReference type="InterPro" id="IPR037523">
    <property type="entry name" value="VOC_core"/>
</dbReference>
<sequence length="277" mass="29313">MTSRTHYAHGEPCWADLQTRDVGAAKDFYGALFGWTFQDLPTPDGRRYAQAFLGRDLVAVIAPQNPRQEAAGTSGQWNIYFAATDAEEIGEDAVHAGGKLEFGPEQVADTGVLAFVAPPGGGTTGIWQPGTHRGSHRFNEHGAFAWAELLTPRPQAAVAFFQELFGHDVTEYPQDDGGSYSTLIVNGNEVAGIVPAEDGDEAGWQVYFGVSDVTKAVDTVIAAGATVLVEPEDQPEEGCLATIMDPQGGVLGLIQVLPSWGNAERPGSSKTAGPPCV</sequence>
<dbReference type="PANTHER" id="PTHR33993:SF14">
    <property type="entry name" value="GB|AAF24581.1"/>
    <property type="match status" value="1"/>
</dbReference>
<dbReference type="EMBL" id="CP101185">
    <property type="protein sequence ID" value="UYV97057.1"/>
    <property type="molecule type" value="Genomic_DNA"/>
</dbReference>
<dbReference type="Gene3D" id="3.10.180.10">
    <property type="entry name" value="2,3-Dihydroxybiphenyl 1,2-Dioxygenase, domain 1"/>
    <property type="match status" value="2"/>
</dbReference>
<gene>
    <name evidence="2" type="ORF">NL394_18755</name>
</gene>
<dbReference type="InterPro" id="IPR052164">
    <property type="entry name" value="Anthracycline_SecMetBiosynth"/>
</dbReference>
<feature type="domain" description="VOC" evidence="1">
    <location>
        <begin position="11"/>
        <end position="129"/>
    </location>
</feature>
<evidence type="ECO:0000313" key="3">
    <source>
        <dbReference type="Proteomes" id="UP001163293"/>
    </source>
</evidence>
<proteinExistence type="predicted"/>
<reference evidence="2" key="1">
    <citation type="submission" date="2022-07" db="EMBL/GenBank/DDBJ databases">
        <authorList>
            <person name="Wu T."/>
        </authorList>
    </citation>
    <scope>NUCLEOTIDE SEQUENCE</scope>
    <source>
        <strain evidence="2">SD-1</strain>
    </source>
</reference>
<dbReference type="SUPFAM" id="SSF54593">
    <property type="entry name" value="Glyoxalase/Bleomycin resistance protein/Dihydroxybiphenyl dioxygenase"/>
    <property type="match status" value="2"/>
</dbReference>
<dbReference type="CDD" id="cd07247">
    <property type="entry name" value="SgaA_N_like"/>
    <property type="match status" value="2"/>
</dbReference>
<dbReference type="Proteomes" id="UP001163293">
    <property type="component" value="Chromosome"/>
</dbReference>
<dbReference type="AlphaFoldDB" id="A0AAX3EIT7"/>
<dbReference type="PROSITE" id="PS51819">
    <property type="entry name" value="VOC"/>
    <property type="match status" value="2"/>
</dbReference>
<protein>
    <submittedName>
        <fullName evidence="2">VOC family protein</fullName>
    </submittedName>
</protein>
<name>A0AAX3EIT7_PAEUR</name>
<dbReference type="InterPro" id="IPR041581">
    <property type="entry name" value="Glyoxalase_6"/>
</dbReference>
<dbReference type="InterPro" id="IPR004360">
    <property type="entry name" value="Glyas_Fos-R_dOase_dom"/>
</dbReference>
<dbReference type="PANTHER" id="PTHR33993">
    <property type="entry name" value="GLYOXALASE-RELATED"/>
    <property type="match status" value="1"/>
</dbReference>
<organism evidence="2 3">
    <name type="scientific">Paenarthrobacter ureafaciens</name>
    <dbReference type="NCBI Taxonomy" id="37931"/>
    <lineage>
        <taxon>Bacteria</taxon>
        <taxon>Bacillati</taxon>
        <taxon>Actinomycetota</taxon>
        <taxon>Actinomycetes</taxon>
        <taxon>Micrococcales</taxon>
        <taxon>Micrococcaceae</taxon>
        <taxon>Paenarthrobacter</taxon>
    </lineage>
</organism>
<accession>A0AAX3EIT7</accession>
<evidence type="ECO:0000259" key="1">
    <source>
        <dbReference type="PROSITE" id="PS51819"/>
    </source>
</evidence>
<dbReference type="Pfam" id="PF18029">
    <property type="entry name" value="Glyoxalase_6"/>
    <property type="match status" value="1"/>
</dbReference>
<keyword evidence="3" id="KW-1185">Reference proteome</keyword>
<dbReference type="RefSeq" id="WP_168529827.1">
    <property type="nucleotide sequence ID" value="NZ_CP043010.1"/>
</dbReference>
<evidence type="ECO:0000313" key="2">
    <source>
        <dbReference type="EMBL" id="UYV97057.1"/>
    </source>
</evidence>
<dbReference type="InterPro" id="IPR029068">
    <property type="entry name" value="Glyas_Bleomycin-R_OHBP_Dase"/>
</dbReference>
<dbReference type="Pfam" id="PF00903">
    <property type="entry name" value="Glyoxalase"/>
    <property type="match status" value="1"/>
</dbReference>